<evidence type="ECO:0000313" key="2">
    <source>
        <dbReference type="Proteomes" id="UP000236752"/>
    </source>
</evidence>
<reference evidence="1 2" key="1">
    <citation type="submission" date="2016-10" db="EMBL/GenBank/DDBJ databases">
        <authorList>
            <person name="de Groot N.N."/>
        </authorList>
    </citation>
    <scope>NUCLEOTIDE SEQUENCE [LARGE SCALE GENOMIC DNA]</scope>
    <source>
        <strain evidence="1 2">DSM 26915</strain>
    </source>
</reference>
<gene>
    <name evidence="1" type="ORF">SAMN04488045_0527</name>
</gene>
<dbReference type="OrthoDB" id="8451272at2"/>
<organism evidence="1 2">
    <name type="scientific">Thalassococcus halodurans</name>
    <dbReference type="NCBI Taxonomy" id="373675"/>
    <lineage>
        <taxon>Bacteria</taxon>
        <taxon>Pseudomonadati</taxon>
        <taxon>Pseudomonadota</taxon>
        <taxon>Alphaproteobacteria</taxon>
        <taxon>Rhodobacterales</taxon>
        <taxon>Roseobacteraceae</taxon>
        <taxon>Thalassococcus</taxon>
    </lineage>
</organism>
<protein>
    <submittedName>
        <fullName evidence="1">Uncharacterized protein</fullName>
    </submittedName>
</protein>
<sequence length="91" mass="10653">MQHDETAERLQQLYAESFGGKASGRYRIPEKLLKEMMGRKRLYPEDRIALTRALFERGFVLIDMDSFFVVMSANSFVNYRRVGKEALETKN</sequence>
<name>A0A1H5T8J0_9RHOB</name>
<dbReference type="Proteomes" id="UP000236752">
    <property type="component" value="Unassembled WGS sequence"/>
</dbReference>
<dbReference type="AlphaFoldDB" id="A0A1H5T8J0"/>
<dbReference type="EMBL" id="FNUZ01000001">
    <property type="protein sequence ID" value="SEF59074.1"/>
    <property type="molecule type" value="Genomic_DNA"/>
</dbReference>
<dbReference type="RefSeq" id="WP_103908904.1">
    <property type="nucleotide sequence ID" value="NZ_FNUZ01000001.1"/>
</dbReference>
<evidence type="ECO:0000313" key="1">
    <source>
        <dbReference type="EMBL" id="SEF59074.1"/>
    </source>
</evidence>
<proteinExistence type="predicted"/>
<keyword evidence="2" id="KW-1185">Reference proteome</keyword>
<accession>A0A1H5T8J0</accession>